<organism evidence="1">
    <name type="scientific">marine sediment metagenome</name>
    <dbReference type="NCBI Taxonomy" id="412755"/>
    <lineage>
        <taxon>unclassified sequences</taxon>
        <taxon>metagenomes</taxon>
        <taxon>ecological metagenomes</taxon>
    </lineage>
</organism>
<gene>
    <name evidence="1" type="ORF">LCGC14_0951250</name>
</gene>
<proteinExistence type="predicted"/>
<dbReference type="EMBL" id="LAZR01003386">
    <property type="protein sequence ID" value="KKN18883.1"/>
    <property type="molecule type" value="Genomic_DNA"/>
</dbReference>
<name>A0A0F9RNN2_9ZZZZ</name>
<sequence length="632" mass="76532">MTTDIQKSYKEIFETYLNFNRHYRRNLIDLSEMYDWLDDIDLRKRFFFAKYDFFILMEWFNSISLIKPLAVLSYSTERFKDVPFKAKTNSSELKKLYEEGLISFPEDIYKTNNKSHNDVIPWEYRVYKPEVNEEKDYRIFNEYDLDYYLYHPIQFFQLLTYLRGSTYKNLMKKKEYKEFYWKRRLTFNDSLTKKNEEYLEEKKLSKDQYIKEKSDKGSSFHQIELIYYKQHRWLIEKALLMWIKFESIYHTEFLRPSNSRGINIELQVSLWDSNKEEIFETMVKEYNEWSIEVMENFSKYFSIDEFTVLKGFITWTEIQLKIDGLDNIKDLFLLIDNEKKSKLKGFVSFFVNMLQIVKTLRFFSAEFIKAFLELEKEKTDPKWYEPKYLFESEEDKTEYIQKVYLDYGLTQEDTYILYVEGPTEEILLKDWLDFVYYTIKVKINVKTLPAGKSSANFFPYLASNFNANEHFLILDRDTPSYAEGKKNELKGKGISDESFYIFSPDFITANFEPTEIIEALKLYFDDISKKIHKSTGQREFLTETDLIDFKTNLENKEEFDKYEKIVENYLSIKLQKVKFKLKKTKFAKHLLSVMRENFSQSNRSKKYPFEEIIGKFASKIQNKKFPRLEMDT</sequence>
<comment type="caution">
    <text evidence="1">The sequence shown here is derived from an EMBL/GenBank/DDBJ whole genome shotgun (WGS) entry which is preliminary data.</text>
</comment>
<dbReference type="AlphaFoldDB" id="A0A0F9RNN2"/>
<reference evidence="1" key="1">
    <citation type="journal article" date="2015" name="Nature">
        <title>Complex archaea that bridge the gap between prokaryotes and eukaryotes.</title>
        <authorList>
            <person name="Spang A."/>
            <person name="Saw J.H."/>
            <person name="Jorgensen S.L."/>
            <person name="Zaremba-Niedzwiedzka K."/>
            <person name="Martijn J."/>
            <person name="Lind A.E."/>
            <person name="van Eijk R."/>
            <person name="Schleper C."/>
            <person name="Guy L."/>
            <person name="Ettema T.J."/>
        </authorList>
    </citation>
    <scope>NUCLEOTIDE SEQUENCE</scope>
</reference>
<protein>
    <submittedName>
        <fullName evidence="1">Uncharacterized protein</fullName>
    </submittedName>
</protein>
<accession>A0A0F9RNN2</accession>
<evidence type="ECO:0000313" key="1">
    <source>
        <dbReference type="EMBL" id="KKN18883.1"/>
    </source>
</evidence>